<reference evidence="2 3" key="1">
    <citation type="submission" date="2019-02" db="EMBL/GenBank/DDBJ databases">
        <title>Investigation of anaerobic lignin degradation for improved lignocellulosic biofuels.</title>
        <authorList>
            <person name="Deangelis K."/>
        </authorList>
    </citation>
    <scope>NUCLEOTIDE SEQUENCE [LARGE SCALE GENOMIC DNA]</scope>
    <source>
        <strain evidence="2 3">159R</strain>
    </source>
</reference>
<keyword evidence="2" id="KW-0449">Lipoprotein</keyword>
<keyword evidence="3" id="KW-1185">Reference proteome</keyword>
<accession>A0A4R1NE70</accession>
<evidence type="ECO:0000313" key="3">
    <source>
        <dbReference type="Proteomes" id="UP000294555"/>
    </source>
</evidence>
<evidence type="ECO:0000256" key="1">
    <source>
        <dbReference type="SAM" id="SignalP"/>
    </source>
</evidence>
<gene>
    <name evidence="2" type="ORF">EZJ58_3918</name>
</gene>
<evidence type="ECO:0000313" key="2">
    <source>
        <dbReference type="EMBL" id="TCL05703.1"/>
    </source>
</evidence>
<dbReference type="EMBL" id="SJOI01000001">
    <property type="protein sequence ID" value="TCL05703.1"/>
    <property type="molecule type" value="Genomic_DNA"/>
</dbReference>
<organism evidence="2 3">
    <name type="scientific">Sodalis ligni</name>
    <dbReference type="NCBI Taxonomy" id="2697027"/>
    <lineage>
        <taxon>Bacteria</taxon>
        <taxon>Pseudomonadati</taxon>
        <taxon>Pseudomonadota</taxon>
        <taxon>Gammaproteobacteria</taxon>
        <taxon>Enterobacterales</taxon>
        <taxon>Bruguierivoracaceae</taxon>
        <taxon>Sodalis</taxon>
    </lineage>
</organism>
<dbReference type="Gene3D" id="2.40.360.10">
    <property type="entry name" value="YmcC-like"/>
    <property type="match status" value="1"/>
</dbReference>
<dbReference type="AlphaFoldDB" id="A0A4R1NE70"/>
<comment type="caution">
    <text evidence="2">The sequence shown here is derived from an EMBL/GenBank/DDBJ whole genome shotgun (WGS) entry which is preliminary data.</text>
</comment>
<dbReference type="SUPFAM" id="SSF159270">
    <property type="entry name" value="YmcC-like"/>
    <property type="match status" value="1"/>
</dbReference>
<dbReference type="Proteomes" id="UP000294555">
    <property type="component" value="Unassembled WGS sequence"/>
</dbReference>
<name>A0A4R1NE70_9GAMM</name>
<dbReference type="PROSITE" id="PS51257">
    <property type="entry name" value="PROKAR_LIPOPROTEIN"/>
    <property type="match status" value="1"/>
</dbReference>
<feature type="chain" id="PRO_5020957304" evidence="1">
    <location>
        <begin position="25"/>
        <end position="218"/>
    </location>
</feature>
<keyword evidence="1" id="KW-0732">Signal</keyword>
<dbReference type="InterPro" id="IPR023373">
    <property type="entry name" value="YmcC_sf"/>
</dbReference>
<proteinExistence type="predicted"/>
<sequence>MNDVRYFFLLVVCFLVAACSPAQQGIGETFKVAVFGTPDVEMTPEQIRDLPYASMYVKVNKGSQIFVVLAYAENGFLKWVTRDKAMLVTHNGRLVKTLDLTDNLLEVTNLASDPLAHANRITDGTEWTRVQSWTQNKQTYSASFTSRFSIAGNETLTVLNVPHTYRILDEDVTVAQLNTHYRNRFWIDTSTGAVEKTQQFIGPDFFPIETTTLNPYKP</sequence>
<protein>
    <submittedName>
        <fullName evidence="2">Group 4 capsule polysaccharide lipoprotein GfcB/YjbF</fullName>
    </submittedName>
</protein>
<dbReference type="InterPro" id="IPR021308">
    <property type="entry name" value="GfcB"/>
</dbReference>
<dbReference type="Pfam" id="PF11102">
    <property type="entry name" value="YjbF"/>
    <property type="match status" value="1"/>
</dbReference>
<feature type="signal peptide" evidence="1">
    <location>
        <begin position="1"/>
        <end position="24"/>
    </location>
</feature>